<dbReference type="HOGENOM" id="CLU_1771051_0_0_1"/>
<dbReference type="EnsemblPlants" id="ONIVA04G12730.1">
    <property type="protein sequence ID" value="ONIVA04G12730.1"/>
    <property type="gene ID" value="ONIVA04G12730"/>
</dbReference>
<dbReference type="AlphaFoldDB" id="A0A0E0H1L1"/>
<evidence type="ECO:0000313" key="3">
    <source>
        <dbReference type="Proteomes" id="UP000006591"/>
    </source>
</evidence>
<dbReference type="STRING" id="4536.A0A0E0H1L1"/>
<evidence type="ECO:0000313" key="2">
    <source>
        <dbReference type="EnsemblPlants" id="ONIVA04G12730.1"/>
    </source>
</evidence>
<keyword evidence="3" id="KW-1185">Reference proteome</keyword>
<proteinExistence type="predicted"/>
<dbReference type="Gramene" id="ONIVA04G12730.1">
    <property type="protein sequence ID" value="ONIVA04G12730.1"/>
    <property type="gene ID" value="ONIVA04G12730"/>
</dbReference>
<organism evidence="2">
    <name type="scientific">Oryza nivara</name>
    <name type="common">Indian wild rice</name>
    <name type="synonym">Oryza sativa f. spontanea</name>
    <dbReference type="NCBI Taxonomy" id="4536"/>
    <lineage>
        <taxon>Eukaryota</taxon>
        <taxon>Viridiplantae</taxon>
        <taxon>Streptophyta</taxon>
        <taxon>Embryophyta</taxon>
        <taxon>Tracheophyta</taxon>
        <taxon>Spermatophyta</taxon>
        <taxon>Magnoliopsida</taxon>
        <taxon>Liliopsida</taxon>
        <taxon>Poales</taxon>
        <taxon>Poaceae</taxon>
        <taxon>BOP clade</taxon>
        <taxon>Oryzoideae</taxon>
        <taxon>Oryzeae</taxon>
        <taxon>Oryzinae</taxon>
        <taxon>Oryza</taxon>
    </lineage>
</organism>
<keyword evidence="1" id="KW-0472">Membrane</keyword>
<dbReference type="Proteomes" id="UP000006591">
    <property type="component" value="Chromosome 4"/>
</dbReference>
<protein>
    <submittedName>
        <fullName evidence="2">Uncharacterized protein</fullName>
    </submittedName>
</protein>
<feature type="transmembrane region" description="Helical" evidence="1">
    <location>
        <begin position="12"/>
        <end position="30"/>
    </location>
</feature>
<keyword evidence="1" id="KW-1133">Transmembrane helix</keyword>
<reference evidence="2" key="2">
    <citation type="submission" date="2018-04" db="EMBL/GenBank/DDBJ databases">
        <title>OnivRS2 (Oryza nivara Reference Sequence Version 2).</title>
        <authorList>
            <person name="Zhang J."/>
            <person name="Kudrna D."/>
            <person name="Lee S."/>
            <person name="Talag J."/>
            <person name="Rajasekar S."/>
            <person name="Welchert J."/>
            <person name="Hsing Y.-I."/>
            <person name="Wing R.A."/>
        </authorList>
    </citation>
    <scope>NUCLEOTIDE SEQUENCE [LARGE SCALE GENOMIC DNA]</scope>
    <source>
        <strain evidence="2">SL10</strain>
    </source>
</reference>
<sequence>MATRREYRPYYLVFAVAMPMFFHLTGIIVISFLPPLVFRTVSLVRLMLSTLVIDRYSGKAARCSSWSVGKNGSAATATAYAVAVVGVHVPAHGRVRVVMRATAVGGAVRGRYFPVDIRSAEQAMTVSIVSRGDERRRNEPTEVTDRD</sequence>
<reference evidence="2" key="1">
    <citation type="submission" date="2015-04" db="UniProtKB">
        <authorList>
            <consortium name="EnsemblPlants"/>
        </authorList>
    </citation>
    <scope>IDENTIFICATION</scope>
    <source>
        <strain evidence="2">SL10</strain>
    </source>
</reference>
<name>A0A0E0H1L1_ORYNI</name>
<keyword evidence="1" id="KW-0812">Transmembrane</keyword>
<accession>A0A0E0H1L1</accession>
<evidence type="ECO:0000256" key="1">
    <source>
        <dbReference type="SAM" id="Phobius"/>
    </source>
</evidence>